<organism evidence="2 3">
    <name type="scientific">Marinactinospora rubrisoli</name>
    <dbReference type="NCBI Taxonomy" id="2715399"/>
    <lineage>
        <taxon>Bacteria</taxon>
        <taxon>Bacillati</taxon>
        <taxon>Actinomycetota</taxon>
        <taxon>Actinomycetes</taxon>
        <taxon>Streptosporangiales</taxon>
        <taxon>Nocardiopsidaceae</taxon>
        <taxon>Marinactinospora</taxon>
    </lineage>
</organism>
<sequence length="52" mass="5520">MGALGITELIAFVIIMSLPVSLVAGAVVYVVRLARRGPEATLRAAARRRELA</sequence>
<keyword evidence="3" id="KW-1185">Reference proteome</keyword>
<name>A0ABW2KGS3_9ACTN</name>
<evidence type="ECO:0000313" key="3">
    <source>
        <dbReference type="Proteomes" id="UP001596540"/>
    </source>
</evidence>
<dbReference type="EMBL" id="JBHTBH010000005">
    <property type="protein sequence ID" value="MFC7328466.1"/>
    <property type="molecule type" value="Genomic_DNA"/>
</dbReference>
<proteinExistence type="predicted"/>
<keyword evidence="1" id="KW-0472">Membrane</keyword>
<accession>A0ABW2KGS3</accession>
<protein>
    <submittedName>
        <fullName evidence="2">Uncharacterized protein</fullName>
    </submittedName>
</protein>
<comment type="caution">
    <text evidence="2">The sequence shown here is derived from an EMBL/GenBank/DDBJ whole genome shotgun (WGS) entry which is preliminary data.</text>
</comment>
<keyword evidence="1" id="KW-1133">Transmembrane helix</keyword>
<keyword evidence="1" id="KW-0812">Transmembrane</keyword>
<dbReference type="Proteomes" id="UP001596540">
    <property type="component" value="Unassembled WGS sequence"/>
</dbReference>
<gene>
    <name evidence="2" type="ORF">ACFQRF_12010</name>
</gene>
<evidence type="ECO:0000256" key="1">
    <source>
        <dbReference type="SAM" id="Phobius"/>
    </source>
</evidence>
<dbReference type="RefSeq" id="WP_379871125.1">
    <property type="nucleotide sequence ID" value="NZ_JBHTBH010000005.1"/>
</dbReference>
<feature type="transmembrane region" description="Helical" evidence="1">
    <location>
        <begin position="6"/>
        <end position="31"/>
    </location>
</feature>
<reference evidence="3" key="1">
    <citation type="journal article" date="2019" name="Int. J. Syst. Evol. Microbiol.">
        <title>The Global Catalogue of Microorganisms (GCM) 10K type strain sequencing project: providing services to taxonomists for standard genome sequencing and annotation.</title>
        <authorList>
            <consortium name="The Broad Institute Genomics Platform"/>
            <consortium name="The Broad Institute Genome Sequencing Center for Infectious Disease"/>
            <person name="Wu L."/>
            <person name="Ma J."/>
        </authorList>
    </citation>
    <scope>NUCLEOTIDE SEQUENCE [LARGE SCALE GENOMIC DNA]</scope>
    <source>
        <strain evidence="3">CGMCC 4.7382</strain>
    </source>
</reference>
<evidence type="ECO:0000313" key="2">
    <source>
        <dbReference type="EMBL" id="MFC7328466.1"/>
    </source>
</evidence>